<dbReference type="GO" id="GO:0000162">
    <property type="term" value="P:L-tryptophan biosynthetic process"/>
    <property type="evidence" value="ECO:0007669"/>
    <property type="project" value="UniProtKB-UniPathway"/>
</dbReference>
<sequence length="503" mass="55860">MTQPLTHVSLPVSAKSVPAPLVRTLPADLETPVSIYLKLANGSPSFLLESVTGGEQVARYSFIGVRPRRIYRIEGDRLIVSDLQGREEYYSGEPFKQLERLFSAKKRPVLPGLPRFSGGLVGYLGYEMVRYFEAGIGTLPAQYEYPDALLLEVDTLAAFDHAFGKIILIAHPEPALPRNEAQQEAEQRLDELQASLRKPLELPLSYPSHAEMTTMKSNMSREQFLSAVEQAKEAIRAGEIFQVVLSQRFSRTTSAHPFEIYRALRRLNPSPYMFYFDFANSTAGEPLRLIGASPEMHVRLSGNTATIRPIAGTRPRGTTPEADLQLEKDLLADPKERAEHVMLVDLARNDLGRVCTYGSVQVREQMTIERYSHVMHIVSQVEGTLRPELNAFDLMRATFPAGTVSGAPKVRAMQIIRDLEPTPRGVYAGAVGYFAFDGSMDTCIAIRTLVMQGKRISVQAGAGIVADSEPEREYQETLNKARALAQAIEIAEKPEEHHVAYSG</sequence>
<dbReference type="RefSeq" id="WP_013559024.1">
    <property type="nucleotide sequence ID" value="NC_014960.1"/>
</dbReference>
<evidence type="ECO:0000256" key="2">
    <source>
        <dbReference type="ARBA" id="ARBA00009562"/>
    </source>
</evidence>
<evidence type="ECO:0000256" key="8">
    <source>
        <dbReference type="ARBA" id="ARBA00023141"/>
    </source>
</evidence>
<dbReference type="Proteomes" id="UP000008922">
    <property type="component" value="Chromosome"/>
</dbReference>
<comment type="pathway">
    <text evidence="1 12">Amino-acid biosynthesis; L-tryptophan biosynthesis; L-tryptophan from chorismate: step 1/5.</text>
</comment>
<evidence type="ECO:0000256" key="12">
    <source>
        <dbReference type="RuleBase" id="RU364045"/>
    </source>
</evidence>
<accession>E8N1M4</accession>
<dbReference type="Pfam" id="PF04715">
    <property type="entry name" value="Anth_synt_I_N"/>
    <property type="match status" value="1"/>
</dbReference>
<dbReference type="PANTHER" id="PTHR11236:SF9">
    <property type="entry name" value="ANTHRANILATE SYNTHASE COMPONENT 1"/>
    <property type="match status" value="1"/>
</dbReference>
<dbReference type="HOGENOM" id="CLU_006493_9_3_0"/>
<proteinExistence type="inferred from homology"/>
<evidence type="ECO:0000313" key="15">
    <source>
        <dbReference type="EMBL" id="BAJ62629.1"/>
    </source>
</evidence>
<comment type="subunit">
    <text evidence="3 12">Heterotetramer consisting of two non-identical subunits: a beta subunit (TrpG) and a large alpha subunit (TrpE).</text>
</comment>
<dbReference type="InterPro" id="IPR015890">
    <property type="entry name" value="Chorismate_C"/>
</dbReference>
<evidence type="ECO:0000256" key="5">
    <source>
        <dbReference type="ARBA" id="ARBA00020653"/>
    </source>
</evidence>
<keyword evidence="7 12" id="KW-0822">Tryptophan biosynthesis</keyword>
<evidence type="ECO:0000256" key="6">
    <source>
        <dbReference type="ARBA" id="ARBA00022605"/>
    </source>
</evidence>
<gene>
    <name evidence="12 15" type="primary">trpE</name>
    <name evidence="15" type="ordered locus">ANT_05950</name>
</gene>
<dbReference type="EMBL" id="AP012029">
    <property type="protein sequence ID" value="BAJ62629.1"/>
    <property type="molecule type" value="Genomic_DNA"/>
</dbReference>
<dbReference type="KEGG" id="atm:ANT_05950"/>
<organism evidence="15 16">
    <name type="scientific">Anaerolinea thermophila (strain DSM 14523 / JCM 11388 / NBRC 100420 / UNI-1)</name>
    <dbReference type="NCBI Taxonomy" id="926569"/>
    <lineage>
        <taxon>Bacteria</taxon>
        <taxon>Bacillati</taxon>
        <taxon>Chloroflexota</taxon>
        <taxon>Anaerolineae</taxon>
        <taxon>Anaerolineales</taxon>
        <taxon>Anaerolineaceae</taxon>
        <taxon>Anaerolinea</taxon>
    </lineage>
</organism>
<comment type="similarity">
    <text evidence="2 12">Belongs to the anthranilate synthase component I family.</text>
</comment>
<evidence type="ECO:0000256" key="7">
    <source>
        <dbReference type="ARBA" id="ARBA00022822"/>
    </source>
</evidence>
<feature type="domain" description="Chorismate-utilising enzyme C-terminal" evidence="13">
    <location>
        <begin position="221"/>
        <end position="480"/>
    </location>
</feature>
<evidence type="ECO:0000313" key="16">
    <source>
        <dbReference type="Proteomes" id="UP000008922"/>
    </source>
</evidence>
<dbReference type="Pfam" id="PF00425">
    <property type="entry name" value="Chorismate_bind"/>
    <property type="match status" value="1"/>
</dbReference>
<evidence type="ECO:0000259" key="13">
    <source>
        <dbReference type="Pfam" id="PF00425"/>
    </source>
</evidence>
<dbReference type="InterPro" id="IPR006805">
    <property type="entry name" value="Anth_synth_I_N"/>
</dbReference>
<keyword evidence="8 12" id="KW-0057">Aromatic amino acid biosynthesis</keyword>
<dbReference type="OrthoDB" id="9803598at2"/>
<dbReference type="GO" id="GO:0046872">
    <property type="term" value="F:metal ion binding"/>
    <property type="evidence" value="ECO:0007669"/>
    <property type="project" value="UniProtKB-KW"/>
</dbReference>
<comment type="catalytic activity">
    <reaction evidence="11 12">
        <text>chorismate + L-glutamine = anthranilate + pyruvate + L-glutamate + H(+)</text>
        <dbReference type="Rhea" id="RHEA:21732"/>
        <dbReference type="ChEBI" id="CHEBI:15361"/>
        <dbReference type="ChEBI" id="CHEBI:15378"/>
        <dbReference type="ChEBI" id="CHEBI:16567"/>
        <dbReference type="ChEBI" id="CHEBI:29748"/>
        <dbReference type="ChEBI" id="CHEBI:29985"/>
        <dbReference type="ChEBI" id="CHEBI:58359"/>
        <dbReference type="EC" id="4.1.3.27"/>
    </reaction>
</comment>
<evidence type="ECO:0000256" key="3">
    <source>
        <dbReference type="ARBA" id="ARBA00011575"/>
    </source>
</evidence>
<evidence type="ECO:0000256" key="10">
    <source>
        <dbReference type="ARBA" id="ARBA00025634"/>
    </source>
</evidence>
<dbReference type="Gene3D" id="3.60.120.10">
    <property type="entry name" value="Anthranilate synthase"/>
    <property type="match status" value="1"/>
</dbReference>
<dbReference type="InterPro" id="IPR005801">
    <property type="entry name" value="ADC_synthase"/>
</dbReference>
<evidence type="ECO:0000256" key="4">
    <source>
        <dbReference type="ARBA" id="ARBA00012266"/>
    </source>
</evidence>
<dbReference type="NCBIfam" id="TIGR00564">
    <property type="entry name" value="trpE_most"/>
    <property type="match status" value="1"/>
</dbReference>
<feature type="domain" description="Anthranilate synthase component I N-terminal" evidence="14">
    <location>
        <begin position="28"/>
        <end position="166"/>
    </location>
</feature>
<dbReference type="InParanoid" id="E8N1M4"/>
<dbReference type="eggNOG" id="COG0147">
    <property type="taxonomic scope" value="Bacteria"/>
</dbReference>
<dbReference type="AlphaFoldDB" id="E8N1M4"/>
<dbReference type="InterPro" id="IPR019999">
    <property type="entry name" value="Anth_synth_I-like"/>
</dbReference>
<name>E8N1M4_ANATU</name>
<comment type="function">
    <text evidence="10 12">Part of a heterotetrameric complex that catalyzes the two-step biosynthesis of anthranilate, an intermediate in the biosynthesis of L-tryptophan. In the first step, the glutamine-binding beta subunit (TrpG) of anthranilate synthase (AS) provides the glutamine amidotransferase activity which generates ammonia as a substrate that, along with chorismate, is used in the second step, catalyzed by the large alpha subunit of AS (TrpE) to produce anthranilate. In the absence of TrpG, TrpE can synthesize anthranilate directly from chorismate and high concentrations of ammonia.</text>
</comment>
<dbReference type="FunCoup" id="E8N1M4">
    <property type="interactions" value="251"/>
</dbReference>
<evidence type="ECO:0000256" key="9">
    <source>
        <dbReference type="ARBA" id="ARBA00023239"/>
    </source>
</evidence>
<dbReference type="PRINTS" id="PR00095">
    <property type="entry name" value="ANTSNTHASEI"/>
</dbReference>
<dbReference type="STRING" id="926569.ANT_05950"/>
<dbReference type="GO" id="GO:0004049">
    <property type="term" value="F:anthranilate synthase activity"/>
    <property type="evidence" value="ECO:0007669"/>
    <property type="project" value="UniProtKB-EC"/>
</dbReference>
<dbReference type="PANTHER" id="PTHR11236">
    <property type="entry name" value="AMINOBENZOATE/ANTHRANILATE SYNTHASE"/>
    <property type="match status" value="1"/>
</dbReference>
<reference evidence="15 16" key="1">
    <citation type="submission" date="2010-12" db="EMBL/GenBank/DDBJ databases">
        <title>Whole genome sequence of Anaerolinea thermophila UNI-1.</title>
        <authorList>
            <person name="Narita-Yamada S."/>
            <person name="Kishi E."/>
            <person name="Watanabe Y."/>
            <person name="Takasaki K."/>
            <person name="Ankai A."/>
            <person name="Oguchi A."/>
            <person name="Fukui S."/>
            <person name="Takahashi M."/>
            <person name="Yashiro I."/>
            <person name="Hosoyama A."/>
            <person name="Sekiguchi Y."/>
            <person name="Hanada S."/>
            <person name="Fujita N."/>
        </authorList>
    </citation>
    <scope>NUCLEOTIDE SEQUENCE [LARGE SCALE GENOMIC DNA]</scope>
    <source>
        <strain evidence="16">DSM 14523 / JCM 11388 / NBRC 100420 / UNI-1</strain>
    </source>
</reference>
<dbReference type="UniPathway" id="UPA00035">
    <property type="reaction ID" value="UER00040"/>
</dbReference>
<dbReference type="InterPro" id="IPR005256">
    <property type="entry name" value="Anth_synth_I_PabB"/>
</dbReference>
<keyword evidence="6 12" id="KW-0028">Amino-acid biosynthesis</keyword>
<protein>
    <recommendedName>
        <fullName evidence="5 12">Anthranilate synthase component 1</fullName>
        <ecNumber evidence="4 12">4.1.3.27</ecNumber>
    </recommendedName>
</protein>
<evidence type="ECO:0000256" key="11">
    <source>
        <dbReference type="ARBA" id="ARBA00047683"/>
    </source>
</evidence>
<keyword evidence="12" id="KW-0460">Magnesium</keyword>
<comment type="cofactor">
    <cofactor evidence="12">
        <name>Mg(2+)</name>
        <dbReference type="ChEBI" id="CHEBI:18420"/>
    </cofactor>
</comment>
<keyword evidence="16" id="KW-1185">Reference proteome</keyword>
<keyword evidence="12" id="KW-0479">Metal-binding</keyword>
<dbReference type="SUPFAM" id="SSF56322">
    <property type="entry name" value="ADC synthase"/>
    <property type="match status" value="1"/>
</dbReference>
<keyword evidence="9 12" id="KW-0456">Lyase</keyword>
<dbReference type="eggNOG" id="COG1169">
    <property type="taxonomic scope" value="Bacteria"/>
</dbReference>
<dbReference type="EC" id="4.1.3.27" evidence="4 12"/>
<evidence type="ECO:0000259" key="14">
    <source>
        <dbReference type="Pfam" id="PF04715"/>
    </source>
</evidence>
<evidence type="ECO:0000256" key="1">
    <source>
        <dbReference type="ARBA" id="ARBA00004873"/>
    </source>
</evidence>